<accession>A0A8X6NTC1</accession>
<name>A0A8X6NTC1_NEPPI</name>
<sequence length="139" mass="15586">MAIDLGSCHVPFFSDIDQQSSPSHAFPKSASFVATAAPFSGGTHINIFRRHPRDFSGNNIFGKTSEKKYGIINGECLLLLFPRHATILFKMSGVCFGTYKLGIVLDIVNVKMEVWQKKNYAVIMLPWQQCLPTMSFILR</sequence>
<proteinExistence type="predicted"/>
<reference evidence="1" key="1">
    <citation type="submission" date="2020-08" db="EMBL/GenBank/DDBJ databases">
        <title>Multicomponent nature underlies the extraordinary mechanical properties of spider dragline silk.</title>
        <authorList>
            <person name="Kono N."/>
            <person name="Nakamura H."/>
            <person name="Mori M."/>
            <person name="Yoshida Y."/>
            <person name="Ohtoshi R."/>
            <person name="Malay A.D."/>
            <person name="Moran D.A.P."/>
            <person name="Tomita M."/>
            <person name="Numata K."/>
            <person name="Arakawa K."/>
        </authorList>
    </citation>
    <scope>NUCLEOTIDE SEQUENCE</scope>
</reference>
<comment type="caution">
    <text evidence="1">The sequence shown here is derived from an EMBL/GenBank/DDBJ whole genome shotgun (WGS) entry which is preliminary data.</text>
</comment>
<dbReference type="EMBL" id="BMAW01012737">
    <property type="protein sequence ID" value="GFT30218.1"/>
    <property type="molecule type" value="Genomic_DNA"/>
</dbReference>
<protein>
    <submittedName>
        <fullName evidence="1">Uncharacterized protein</fullName>
    </submittedName>
</protein>
<gene>
    <name evidence="1" type="ORF">NPIL_551901</name>
</gene>
<evidence type="ECO:0000313" key="2">
    <source>
        <dbReference type="Proteomes" id="UP000887013"/>
    </source>
</evidence>
<dbReference type="AlphaFoldDB" id="A0A8X6NTC1"/>
<keyword evidence="2" id="KW-1185">Reference proteome</keyword>
<organism evidence="1 2">
    <name type="scientific">Nephila pilipes</name>
    <name type="common">Giant wood spider</name>
    <name type="synonym">Nephila maculata</name>
    <dbReference type="NCBI Taxonomy" id="299642"/>
    <lineage>
        <taxon>Eukaryota</taxon>
        <taxon>Metazoa</taxon>
        <taxon>Ecdysozoa</taxon>
        <taxon>Arthropoda</taxon>
        <taxon>Chelicerata</taxon>
        <taxon>Arachnida</taxon>
        <taxon>Araneae</taxon>
        <taxon>Araneomorphae</taxon>
        <taxon>Entelegynae</taxon>
        <taxon>Araneoidea</taxon>
        <taxon>Nephilidae</taxon>
        <taxon>Nephila</taxon>
    </lineage>
</organism>
<evidence type="ECO:0000313" key="1">
    <source>
        <dbReference type="EMBL" id="GFT30218.1"/>
    </source>
</evidence>
<dbReference type="Proteomes" id="UP000887013">
    <property type="component" value="Unassembled WGS sequence"/>
</dbReference>